<proteinExistence type="predicted"/>
<evidence type="ECO:0000313" key="3">
    <source>
        <dbReference type="Proteomes" id="UP000075901"/>
    </source>
</evidence>
<evidence type="ECO:0000256" key="1">
    <source>
        <dbReference type="SAM" id="MobiDB-lite"/>
    </source>
</evidence>
<dbReference type="EnsemblMetazoa" id="AMAM021564-RA">
    <property type="protein sequence ID" value="AMAM021564-PA"/>
    <property type="gene ID" value="AMAM021564"/>
</dbReference>
<sequence length="169" mass="19031">MNSRNPIDRENPRAMCGNDRISGDESDASRGLPVNLEVPPGLQVVPMSKHHDHGPADFSLPTSLHHHLLSTPDDVRERLKLQSAEQFLLQMARLQRPPPPDLDIQTGSVVALKTIPKGTQYGPFVGKLLREPMDRRFAWEVSDAFRVFRIVYSIAHRARIKSNINASLR</sequence>
<reference evidence="2" key="2">
    <citation type="submission" date="2020-05" db="UniProtKB">
        <authorList>
            <consortium name="EnsemblMetazoa"/>
        </authorList>
    </citation>
    <scope>IDENTIFICATION</scope>
    <source>
        <strain evidence="2">maculatus3</strain>
    </source>
</reference>
<accession>A0A182T862</accession>
<organism evidence="2 3">
    <name type="scientific">Anopheles maculatus</name>
    <dbReference type="NCBI Taxonomy" id="74869"/>
    <lineage>
        <taxon>Eukaryota</taxon>
        <taxon>Metazoa</taxon>
        <taxon>Ecdysozoa</taxon>
        <taxon>Arthropoda</taxon>
        <taxon>Hexapoda</taxon>
        <taxon>Insecta</taxon>
        <taxon>Pterygota</taxon>
        <taxon>Neoptera</taxon>
        <taxon>Endopterygota</taxon>
        <taxon>Diptera</taxon>
        <taxon>Nematocera</taxon>
        <taxon>Culicoidea</taxon>
        <taxon>Culicidae</taxon>
        <taxon>Anophelinae</taxon>
        <taxon>Anopheles</taxon>
        <taxon>Anopheles maculatus group</taxon>
    </lineage>
</organism>
<dbReference type="VEuPathDB" id="VectorBase:AMAM021564"/>
<name>A0A182T862_9DIPT</name>
<evidence type="ECO:0000313" key="2">
    <source>
        <dbReference type="EnsemblMetazoa" id="AMAM021564-PA"/>
    </source>
</evidence>
<keyword evidence="3" id="KW-1185">Reference proteome</keyword>
<dbReference type="Gene3D" id="2.170.270.10">
    <property type="entry name" value="SET domain"/>
    <property type="match status" value="1"/>
</dbReference>
<reference evidence="3" key="1">
    <citation type="submission" date="2013-09" db="EMBL/GenBank/DDBJ databases">
        <title>The Genome Sequence of Anopheles maculatus species B.</title>
        <authorList>
            <consortium name="The Broad Institute Genomics Platform"/>
            <person name="Neafsey D.E."/>
            <person name="Besansky N."/>
            <person name="Howell P."/>
            <person name="Walton C."/>
            <person name="Young S.K."/>
            <person name="Zeng Q."/>
            <person name="Gargeya S."/>
            <person name="Fitzgerald M."/>
            <person name="Haas B."/>
            <person name="Abouelleil A."/>
            <person name="Allen A.W."/>
            <person name="Alvarado L."/>
            <person name="Arachchi H.M."/>
            <person name="Berlin A.M."/>
            <person name="Chapman S.B."/>
            <person name="Gainer-Dewar J."/>
            <person name="Goldberg J."/>
            <person name="Griggs A."/>
            <person name="Gujja S."/>
            <person name="Hansen M."/>
            <person name="Howarth C."/>
            <person name="Imamovic A."/>
            <person name="Ireland A."/>
            <person name="Larimer J."/>
            <person name="McCowan C."/>
            <person name="Murphy C."/>
            <person name="Pearson M."/>
            <person name="Poon T.W."/>
            <person name="Priest M."/>
            <person name="Roberts A."/>
            <person name="Saif S."/>
            <person name="Shea T."/>
            <person name="Sisk P."/>
            <person name="Sykes S."/>
            <person name="Wortman J."/>
            <person name="Nusbaum C."/>
            <person name="Birren B."/>
        </authorList>
    </citation>
    <scope>NUCLEOTIDE SEQUENCE [LARGE SCALE GENOMIC DNA]</scope>
    <source>
        <strain evidence="3">maculatus3</strain>
    </source>
</reference>
<protein>
    <submittedName>
        <fullName evidence="2">Uncharacterized protein</fullName>
    </submittedName>
</protein>
<dbReference type="AlphaFoldDB" id="A0A182T862"/>
<dbReference type="InterPro" id="IPR046341">
    <property type="entry name" value="SET_dom_sf"/>
</dbReference>
<dbReference type="Proteomes" id="UP000075901">
    <property type="component" value="Unassembled WGS sequence"/>
</dbReference>
<feature type="compositionally biased region" description="Basic and acidic residues" evidence="1">
    <location>
        <begin position="1"/>
        <end position="12"/>
    </location>
</feature>
<feature type="region of interest" description="Disordered" evidence="1">
    <location>
        <begin position="1"/>
        <end position="32"/>
    </location>
</feature>